<dbReference type="RefSeq" id="XP_005649444.1">
    <property type="nucleotide sequence ID" value="XM_005649387.1"/>
</dbReference>
<reference evidence="1 2" key="1">
    <citation type="journal article" date="2012" name="Genome Biol.">
        <title>The genome of the polar eukaryotic microalga coccomyxa subellipsoidea reveals traits of cold adaptation.</title>
        <authorList>
            <person name="Blanc G."/>
            <person name="Agarkova I."/>
            <person name="Grimwood J."/>
            <person name="Kuo A."/>
            <person name="Brueggeman A."/>
            <person name="Dunigan D."/>
            <person name="Gurnon J."/>
            <person name="Ladunga I."/>
            <person name="Lindquist E."/>
            <person name="Lucas S."/>
            <person name="Pangilinan J."/>
            <person name="Proschold T."/>
            <person name="Salamov A."/>
            <person name="Schmutz J."/>
            <person name="Weeks D."/>
            <person name="Yamada T."/>
            <person name="Claverie J.M."/>
            <person name="Grigoriev I."/>
            <person name="Van Etten J."/>
            <person name="Lomsadze A."/>
            <person name="Borodovsky M."/>
        </authorList>
    </citation>
    <scope>NUCLEOTIDE SEQUENCE [LARGE SCALE GENOMIC DNA]</scope>
    <source>
        <strain evidence="1 2">C-169</strain>
    </source>
</reference>
<name>I0Z2N1_COCSC</name>
<dbReference type="AlphaFoldDB" id="I0Z2N1"/>
<protein>
    <submittedName>
        <fullName evidence="1">Uncharacterized protein</fullName>
    </submittedName>
</protein>
<organism evidence="1 2">
    <name type="scientific">Coccomyxa subellipsoidea (strain C-169)</name>
    <name type="common">Green microalga</name>
    <dbReference type="NCBI Taxonomy" id="574566"/>
    <lineage>
        <taxon>Eukaryota</taxon>
        <taxon>Viridiplantae</taxon>
        <taxon>Chlorophyta</taxon>
        <taxon>core chlorophytes</taxon>
        <taxon>Trebouxiophyceae</taxon>
        <taxon>Trebouxiophyceae incertae sedis</taxon>
        <taxon>Coccomyxaceae</taxon>
        <taxon>Coccomyxa</taxon>
        <taxon>Coccomyxa subellipsoidea</taxon>
    </lineage>
</organism>
<comment type="caution">
    <text evidence="1">The sequence shown here is derived from an EMBL/GenBank/DDBJ whole genome shotgun (WGS) entry which is preliminary data.</text>
</comment>
<evidence type="ECO:0000313" key="1">
    <source>
        <dbReference type="EMBL" id="EIE24900.1"/>
    </source>
</evidence>
<evidence type="ECO:0000313" key="2">
    <source>
        <dbReference type="Proteomes" id="UP000007264"/>
    </source>
</evidence>
<dbReference type="KEGG" id="csl:COCSUDRAFT_62309"/>
<keyword evidence="2" id="KW-1185">Reference proteome</keyword>
<proteinExistence type="predicted"/>
<gene>
    <name evidence="1" type="ORF">COCSUDRAFT_62309</name>
</gene>
<dbReference type="EMBL" id="AGSI01000005">
    <property type="protein sequence ID" value="EIE24900.1"/>
    <property type="molecule type" value="Genomic_DNA"/>
</dbReference>
<sequence length="76" mass="7563">MPRNGKTTSSDISGQLSALAMRLHVCLMTADLWGLPTASSTATAFGLLAGALGADPSLEAGGCGCVGRVSLKEVGL</sequence>
<dbReference type="Proteomes" id="UP000007264">
    <property type="component" value="Unassembled WGS sequence"/>
</dbReference>
<dbReference type="GeneID" id="17042901"/>
<accession>I0Z2N1</accession>